<dbReference type="EMBL" id="PCSE01000048">
    <property type="protein sequence ID" value="PIP34683.1"/>
    <property type="molecule type" value="Genomic_DNA"/>
</dbReference>
<dbReference type="PROSITE" id="PS51462">
    <property type="entry name" value="NUDIX"/>
    <property type="match status" value="1"/>
</dbReference>
<proteinExistence type="predicted"/>
<dbReference type="Proteomes" id="UP000231408">
    <property type="component" value="Unassembled WGS sequence"/>
</dbReference>
<dbReference type="PANTHER" id="PTHR10885:SF0">
    <property type="entry name" value="ISOPENTENYL-DIPHOSPHATE DELTA-ISOMERASE"/>
    <property type="match status" value="1"/>
</dbReference>
<evidence type="ECO:0000259" key="1">
    <source>
        <dbReference type="PROSITE" id="PS51462"/>
    </source>
</evidence>
<gene>
    <name evidence="2" type="ORF">COX21_01585</name>
</gene>
<comment type="caution">
    <text evidence="2">The sequence shown here is derived from an EMBL/GenBank/DDBJ whole genome shotgun (WGS) entry which is preliminary data.</text>
</comment>
<accession>A0A2G9ZNC3</accession>
<protein>
    <recommendedName>
        <fullName evidence="1">Nudix hydrolase domain-containing protein</fullName>
    </recommendedName>
</protein>
<reference evidence="2 3" key="1">
    <citation type="submission" date="2017-09" db="EMBL/GenBank/DDBJ databases">
        <title>Depth-based differentiation of microbial function through sediment-hosted aquifers and enrichment of novel symbionts in the deep terrestrial subsurface.</title>
        <authorList>
            <person name="Probst A.J."/>
            <person name="Ladd B."/>
            <person name="Jarett J.K."/>
            <person name="Geller-Mcgrath D.E."/>
            <person name="Sieber C.M."/>
            <person name="Emerson J.B."/>
            <person name="Anantharaman K."/>
            <person name="Thomas B.C."/>
            <person name="Malmstrom R."/>
            <person name="Stieglmeier M."/>
            <person name="Klingl A."/>
            <person name="Woyke T."/>
            <person name="Ryan C.M."/>
            <person name="Banfield J.F."/>
        </authorList>
    </citation>
    <scope>NUCLEOTIDE SEQUENCE [LARGE SCALE GENOMIC DNA]</scope>
    <source>
        <strain evidence="2">CG23_combo_of_CG06-09_8_20_14_all_41_10</strain>
    </source>
</reference>
<dbReference type="GO" id="GO:0003824">
    <property type="term" value="F:catalytic activity"/>
    <property type="evidence" value="ECO:0007669"/>
    <property type="project" value="UniProtKB-ARBA"/>
</dbReference>
<dbReference type="Pfam" id="PF00293">
    <property type="entry name" value="NUDIX"/>
    <property type="match status" value="1"/>
</dbReference>
<name>A0A2G9ZNC3_9BACT</name>
<evidence type="ECO:0000313" key="2">
    <source>
        <dbReference type="EMBL" id="PIP34683.1"/>
    </source>
</evidence>
<dbReference type="CDD" id="cd04692">
    <property type="entry name" value="NUDIX_Hydrolase"/>
    <property type="match status" value="1"/>
</dbReference>
<evidence type="ECO:0000313" key="3">
    <source>
        <dbReference type="Proteomes" id="UP000231408"/>
    </source>
</evidence>
<feature type="domain" description="Nudix hydrolase" evidence="1">
    <location>
        <begin position="39"/>
        <end position="178"/>
    </location>
</feature>
<dbReference type="Gene3D" id="3.90.79.10">
    <property type="entry name" value="Nucleoside Triphosphate Pyrophosphohydrolase"/>
    <property type="match status" value="1"/>
</dbReference>
<sequence length="193" mass="22314">MKIRLLKKSDIYEKLLNIVDANDNIIGVNSREEIHQNGWRHREIHVYFITPNKKIIFQHRAKDKDTFPDLLDATVGGHVEIGQSYAETAIKETEEETGVKINESDLRLINKIKKYSADKVTGKLNNALNSRYLYIYRGNINDLKIEAGKALGFETYTLDELMHLSTENQARFIPYILKFATTELAEFIKNLKL</sequence>
<organism evidence="2 3">
    <name type="scientific">Candidatus Falkowbacteria bacterium CG23_combo_of_CG06-09_8_20_14_all_41_10</name>
    <dbReference type="NCBI Taxonomy" id="1974571"/>
    <lineage>
        <taxon>Bacteria</taxon>
        <taxon>Candidatus Falkowiibacteriota</taxon>
    </lineage>
</organism>
<dbReference type="SUPFAM" id="SSF55811">
    <property type="entry name" value="Nudix"/>
    <property type="match status" value="1"/>
</dbReference>
<dbReference type="AlphaFoldDB" id="A0A2G9ZNC3"/>
<dbReference type="InterPro" id="IPR015797">
    <property type="entry name" value="NUDIX_hydrolase-like_dom_sf"/>
</dbReference>
<dbReference type="PANTHER" id="PTHR10885">
    <property type="entry name" value="ISOPENTENYL-DIPHOSPHATE DELTA-ISOMERASE"/>
    <property type="match status" value="1"/>
</dbReference>
<dbReference type="InterPro" id="IPR000086">
    <property type="entry name" value="NUDIX_hydrolase_dom"/>
</dbReference>